<dbReference type="CDD" id="cd07185">
    <property type="entry name" value="OmpA_C-like"/>
    <property type="match status" value="1"/>
</dbReference>
<evidence type="ECO:0000256" key="1">
    <source>
        <dbReference type="ARBA" id="ARBA00004442"/>
    </source>
</evidence>
<sequence>MKKLTIAMCIIVTPWVWAKEQEETFVCMTDSGEYEYQISLESEKRVALNSEENVVVLVEAGHSTRDRLASKKRVQTQESICDSYTRYEPLDTNSDRVSTVYFGLNSFTVGARAKQQLNQLMGTIGQKPLPLRVEGHTDSTGNRANNKALALKRANAVKEYLVAIGYSSELITASTAGQLSPKYSNETKDGRQKNRRVEIKVRATPQ</sequence>
<dbReference type="Gene3D" id="3.30.1330.60">
    <property type="entry name" value="OmpA-like domain"/>
    <property type="match status" value="1"/>
</dbReference>
<dbReference type="AlphaFoldDB" id="A0AAP6ZRA9"/>
<keyword evidence="3" id="KW-0998">Cell outer membrane</keyword>
<dbReference type="PANTHER" id="PTHR30329">
    <property type="entry name" value="STATOR ELEMENT OF FLAGELLAR MOTOR COMPLEX"/>
    <property type="match status" value="1"/>
</dbReference>
<evidence type="ECO:0000259" key="6">
    <source>
        <dbReference type="PROSITE" id="PS51123"/>
    </source>
</evidence>
<feature type="compositionally biased region" description="Basic and acidic residues" evidence="5">
    <location>
        <begin position="185"/>
        <end position="206"/>
    </location>
</feature>
<reference evidence="7 8" key="1">
    <citation type="submission" date="2019-09" db="EMBL/GenBank/DDBJ databases">
        <title>Draft genome sequencing and comparative genomics of hatchery-associated Vibrios.</title>
        <authorList>
            <person name="Kehlet-Delgado H."/>
            <person name="Mueller R.S."/>
        </authorList>
    </citation>
    <scope>NUCLEOTIDE SEQUENCE [LARGE SCALE GENOMIC DNA]</scope>
    <source>
        <strain evidence="7 8">09-121-3</strain>
    </source>
</reference>
<dbReference type="RefSeq" id="WP_050778592.1">
    <property type="nucleotide sequence ID" value="NZ_CP156658.1"/>
</dbReference>
<comment type="subcellular location">
    <subcellularLocation>
        <location evidence="1">Cell outer membrane</location>
    </subcellularLocation>
</comment>
<comment type="caution">
    <text evidence="7">The sequence shown here is derived from an EMBL/GenBank/DDBJ whole genome shotgun (WGS) entry which is preliminary data.</text>
</comment>
<dbReference type="EMBL" id="VTXP01000008">
    <property type="protein sequence ID" value="NOJ24255.1"/>
    <property type="molecule type" value="Genomic_DNA"/>
</dbReference>
<evidence type="ECO:0000256" key="5">
    <source>
        <dbReference type="SAM" id="MobiDB-lite"/>
    </source>
</evidence>
<dbReference type="InterPro" id="IPR006665">
    <property type="entry name" value="OmpA-like"/>
</dbReference>
<organism evidence="7 8">
    <name type="scientific">Vibrio coralliilyticus</name>
    <dbReference type="NCBI Taxonomy" id="190893"/>
    <lineage>
        <taxon>Bacteria</taxon>
        <taxon>Pseudomonadati</taxon>
        <taxon>Pseudomonadota</taxon>
        <taxon>Gammaproteobacteria</taxon>
        <taxon>Vibrionales</taxon>
        <taxon>Vibrionaceae</taxon>
        <taxon>Vibrio</taxon>
    </lineage>
</organism>
<protein>
    <submittedName>
        <fullName evidence="7">OmpA family protein</fullName>
    </submittedName>
</protein>
<evidence type="ECO:0000256" key="3">
    <source>
        <dbReference type="ARBA" id="ARBA00023237"/>
    </source>
</evidence>
<gene>
    <name evidence="7" type="ORF">F0238_16095</name>
</gene>
<proteinExistence type="predicted"/>
<dbReference type="InterPro" id="IPR050330">
    <property type="entry name" value="Bact_OuterMem_StrucFunc"/>
</dbReference>
<feature type="domain" description="OmpA-like" evidence="6">
    <location>
        <begin position="89"/>
        <end position="205"/>
    </location>
</feature>
<name>A0AAP6ZRA9_9VIBR</name>
<evidence type="ECO:0000313" key="7">
    <source>
        <dbReference type="EMBL" id="NOJ24255.1"/>
    </source>
</evidence>
<evidence type="ECO:0000256" key="2">
    <source>
        <dbReference type="ARBA" id="ARBA00023136"/>
    </source>
</evidence>
<dbReference type="PRINTS" id="PR01021">
    <property type="entry name" value="OMPADOMAIN"/>
</dbReference>
<evidence type="ECO:0000256" key="4">
    <source>
        <dbReference type="PROSITE-ProRule" id="PRU00473"/>
    </source>
</evidence>
<keyword evidence="2 4" id="KW-0472">Membrane</keyword>
<dbReference type="PANTHER" id="PTHR30329:SF21">
    <property type="entry name" value="LIPOPROTEIN YIAD-RELATED"/>
    <property type="match status" value="1"/>
</dbReference>
<dbReference type="InterPro" id="IPR036737">
    <property type="entry name" value="OmpA-like_sf"/>
</dbReference>
<dbReference type="PROSITE" id="PS51123">
    <property type="entry name" value="OMPA_2"/>
    <property type="match status" value="1"/>
</dbReference>
<accession>A0AAP6ZRA9</accession>
<dbReference type="GO" id="GO:0009279">
    <property type="term" value="C:cell outer membrane"/>
    <property type="evidence" value="ECO:0007669"/>
    <property type="project" value="UniProtKB-SubCell"/>
</dbReference>
<dbReference type="SUPFAM" id="SSF103088">
    <property type="entry name" value="OmpA-like"/>
    <property type="match status" value="1"/>
</dbReference>
<dbReference type="InterPro" id="IPR006664">
    <property type="entry name" value="OMP_bac"/>
</dbReference>
<dbReference type="Proteomes" id="UP000576645">
    <property type="component" value="Unassembled WGS sequence"/>
</dbReference>
<dbReference type="Pfam" id="PF00691">
    <property type="entry name" value="OmpA"/>
    <property type="match status" value="1"/>
</dbReference>
<evidence type="ECO:0000313" key="8">
    <source>
        <dbReference type="Proteomes" id="UP000576645"/>
    </source>
</evidence>
<feature type="region of interest" description="Disordered" evidence="5">
    <location>
        <begin position="180"/>
        <end position="206"/>
    </location>
</feature>